<dbReference type="AlphaFoldDB" id="D2QCD0"/>
<dbReference type="EMBL" id="CP001769">
    <property type="protein sequence ID" value="ADB36241.1"/>
    <property type="molecule type" value="Genomic_DNA"/>
</dbReference>
<evidence type="ECO:0000313" key="1">
    <source>
        <dbReference type="EMBL" id="ADB36241.1"/>
    </source>
</evidence>
<accession>D2QCD0</accession>
<dbReference type="KEGG" id="sli:Slin_0176"/>
<dbReference type="HOGENOM" id="CLU_3222252_0_0_10"/>
<organism evidence="1 2">
    <name type="scientific">Spirosoma linguale (strain ATCC 33905 / DSM 74 / LMG 10896 / Claus 1)</name>
    <dbReference type="NCBI Taxonomy" id="504472"/>
    <lineage>
        <taxon>Bacteria</taxon>
        <taxon>Pseudomonadati</taxon>
        <taxon>Bacteroidota</taxon>
        <taxon>Cytophagia</taxon>
        <taxon>Cytophagales</taxon>
        <taxon>Cytophagaceae</taxon>
        <taxon>Spirosoma</taxon>
    </lineage>
</organism>
<name>D2QCD0_SPILD</name>
<protein>
    <submittedName>
        <fullName evidence="1">Uncharacterized protein</fullName>
    </submittedName>
</protein>
<proteinExistence type="predicted"/>
<dbReference type="STRING" id="504472.Slin_0176"/>
<keyword evidence="2" id="KW-1185">Reference proteome</keyword>
<sequence length="44" mass="4633">MASALLGNKIGGLKVDPASPYSLIIKKLVSGKDIRPVMEGDFVC</sequence>
<dbReference type="Proteomes" id="UP000002028">
    <property type="component" value="Chromosome"/>
</dbReference>
<gene>
    <name evidence="1" type="ordered locus">Slin_0176</name>
</gene>
<reference evidence="1 2" key="1">
    <citation type="journal article" date="2010" name="Stand. Genomic Sci.">
        <title>Complete genome sequence of Spirosoma linguale type strain (1).</title>
        <authorList>
            <person name="Lail K."/>
            <person name="Sikorski J."/>
            <person name="Saunders E."/>
            <person name="Lapidus A."/>
            <person name="Glavina Del Rio T."/>
            <person name="Copeland A."/>
            <person name="Tice H."/>
            <person name="Cheng J.-F."/>
            <person name="Lucas S."/>
            <person name="Nolan M."/>
            <person name="Bruce D."/>
            <person name="Goodwin L."/>
            <person name="Pitluck S."/>
            <person name="Ivanova N."/>
            <person name="Mavromatis K."/>
            <person name="Ovchinnikova G."/>
            <person name="Pati A."/>
            <person name="Chen A."/>
            <person name="Palaniappan K."/>
            <person name="Land M."/>
            <person name="Hauser L."/>
            <person name="Chang Y.-J."/>
            <person name="Jeffries C.D."/>
            <person name="Chain P."/>
            <person name="Brettin T."/>
            <person name="Detter J.C."/>
            <person name="Schuetze A."/>
            <person name="Rohde M."/>
            <person name="Tindall B.J."/>
            <person name="Goeker M."/>
            <person name="Bristow J."/>
            <person name="Eisen J.A."/>
            <person name="Markowitz V."/>
            <person name="Hugenholtz P."/>
            <person name="Kyrpides N.C."/>
            <person name="Klenk H.-P."/>
            <person name="Chen F."/>
        </authorList>
    </citation>
    <scope>NUCLEOTIDE SEQUENCE [LARGE SCALE GENOMIC DNA]</scope>
    <source>
        <strain evidence="2">ATCC 33905 / DSM 74 / LMG 10896 / Claus 1</strain>
    </source>
</reference>
<evidence type="ECO:0000313" key="2">
    <source>
        <dbReference type="Proteomes" id="UP000002028"/>
    </source>
</evidence>